<gene>
    <name evidence="1" type="ORF">MGSAQ_000286</name>
</gene>
<accession>A0A1B6NXS3</accession>
<dbReference type="AlphaFoldDB" id="A0A1B6NXS3"/>
<feature type="non-terminal residue" evidence="1">
    <location>
        <position position="1"/>
    </location>
</feature>
<reference evidence="1" key="1">
    <citation type="submission" date="2013-11" db="EMBL/GenBank/DDBJ databases">
        <title>Microbial diversity, functional groups and degradation webs in Northern and Southern Mediterranean and Red Sea marine crude oil polluted sites.</title>
        <authorList>
            <person name="Daffonchio D."/>
            <person name="Mapelli F."/>
            <person name="Ferrer M."/>
            <person name="Richter M."/>
            <person name="Cherif A."/>
            <person name="Malkawi H.I."/>
            <person name="Yakimov M.M."/>
            <person name="Abdel-Fattah Y.R."/>
            <person name="Blaghen M."/>
            <person name="Golyshin P.N."/>
            <person name="Kalogerakis N."/>
            <person name="Boon N."/>
            <person name="Magagnini M."/>
            <person name="Fava F."/>
        </authorList>
    </citation>
    <scope>NUCLEOTIDE SEQUENCE</scope>
</reference>
<proteinExistence type="predicted"/>
<protein>
    <submittedName>
        <fullName evidence="1">Uncharacterized protein</fullName>
    </submittedName>
</protein>
<sequence length="32" mass="3496">QMPATMEAGTIYGYCVGSHGINRLSFKGMVYL</sequence>
<organism evidence="1">
    <name type="scientific">marine sediment metagenome</name>
    <dbReference type="NCBI Taxonomy" id="412755"/>
    <lineage>
        <taxon>unclassified sequences</taxon>
        <taxon>metagenomes</taxon>
        <taxon>ecological metagenomes</taxon>
    </lineage>
</organism>
<name>A0A1B6NXS3_9ZZZZ</name>
<dbReference type="EMBL" id="AYSL01000086">
    <property type="protein sequence ID" value="KTF08219.1"/>
    <property type="molecule type" value="Genomic_DNA"/>
</dbReference>
<comment type="caution">
    <text evidence="1">The sequence shown here is derived from an EMBL/GenBank/DDBJ whole genome shotgun (WGS) entry which is preliminary data.</text>
</comment>
<evidence type="ECO:0000313" key="1">
    <source>
        <dbReference type="EMBL" id="KTF08219.1"/>
    </source>
</evidence>